<dbReference type="OrthoDB" id="8242847at2"/>
<dbReference type="AlphaFoldDB" id="A0A2N5X881"/>
<feature type="transmembrane region" description="Helical" evidence="1">
    <location>
        <begin position="23"/>
        <end position="44"/>
    </location>
</feature>
<organism evidence="2 3">
    <name type="scientific">Pseudohalioglobus lutimaris</name>
    <dbReference type="NCBI Taxonomy" id="1737061"/>
    <lineage>
        <taxon>Bacteria</taxon>
        <taxon>Pseudomonadati</taxon>
        <taxon>Pseudomonadota</taxon>
        <taxon>Gammaproteobacteria</taxon>
        <taxon>Cellvibrionales</taxon>
        <taxon>Halieaceae</taxon>
        <taxon>Pseudohalioglobus</taxon>
    </lineage>
</organism>
<dbReference type="Proteomes" id="UP000235005">
    <property type="component" value="Unassembled WGS sequence"/>
</dbReference>
<dbReference type="EMBL" id="PKUS01000001">
    <property type="protein sequence ID" value="PLW70694.1"/>
    <property type="molecule type" value="Genomic_DNA"/>
</dbReference>
<gene>
    <name evidence="2" type="ORF">C0039_00750</name>
</gene>
<feature type="transmembrane region" description="Helical" evidence="1">
    <location>
        <begin position="132"/>
        <end position="152"/>
    </location>
</feature>
<feature type="transmembrane region" description="Helical" evidence="1">
    <location>
        <begin position="50"/>
        <end position="70"/>
    </location>
</feature>
<proteinExistence type="predicted"/>
<sequence>MAEETQGEKASVKQRLQLEMREYLIISAYLWVCFSTILIYESALLSDKNIAALPLSAAVVKALIFGKFILIGKALKPGTRMTPNVLLLKIFWKALGLLAMLVIFTGIEELIVGMVHGQAVAETLAELAARPLLQFIAPSLLMLLVLVPMIAFEEVDRELGQGTLRRILFSSSGSG</sequence>
<comment type="caution">
    <text evidence="2">The sequence shown here is derived from an EMBL/GenBank/DDBJ whole genome shotgun (WGS) entry which is preliminary data.</text>
</comment>
<keyword evidence="1" id="KW-0812">Transmembrane</keyword>
<name>A0A2N5X881_9GAMM</name>
<dbReference type="RefSeq" id="WP_101516989.1">
    <property type="nucleotide sequence ID" value="NZ_PKUS01000001.1"/>
</dbReference>
<evidence type="ECO:0000313" key="2">
    <source>
        <dbReference type="EMBL" id="PLW70694.1"/>
    </source>
</evidence>
<reference evidence="2 3" key="1">
    <citation type="submission" date="2018-01" db="EMBL/GenBank/DDBJ databases">
        <title>The draft genome sequence of Halioglobus lutimaris HF004.</title>
        <authorList>
            <person name="Du Z.-J."/>
            <person name="Shi M.-J."/>
        </authorList>
    </citation>
    <scope>NUCLEOTIDE SEQUENCE [LARGE SCALE GENOMIC DNA]</scope>
    <source>
        <strain evidence="2 3">HF004</strain>
    </source>
</reference>
<keyword evidence="1" id="KW-1133">Transmembrane helix</keyword>
<feature type="transmembrane region" description="Helical" evidence="1">
    <location>
        <begin position="90"/>
        <end position="112"/>
    </location>
</feature>
<accession>A0A2N5X881</accession>
<keyword evidence="3" id="KW-1185">Reference proteome</keyword>
<keyword evidence="1" id="KW-0472">Membrane</keyword>
<evidence type="ECO:0000256" key="1">
    <source>
        <dbReference type="SAM" id="Phobius"/>
    </source>
</evidence>
<evidence type="ECO:0000313" key="3">
    <source>
        <dbReference type="Proteomes" id="UP000235005"/>
    </source>
</evidence>
<protein>
    <submittedName>
        <fullName evidence="2">Uncharacterized protein</fullName>
    </submittedName>
</protein>